<keyword evidence="1" id="KW-0732">Signal</keyword>
<evidence type="ECO:0000313" key="3">
    <source>
        <dbReference type="Proteomes" id="UP000613030"/>
    </source>
</evidence>
<name>A0ABS1KY99_9BACT</name>
<evidence type="ECO:0008006" key="4">
    <source>
        <dbReference type="Google" id="ProtNLM"/>
    </source>
</evidence>
<comment type="caution">
    <text evidence="2">The sequence shown here is derived from an EMBL/GenBank/DDBJ whole genome shotgun (WGS) entry which is preliminary data.</text>
</comment>
<organism evidence="2 3">
    <name type="scientific">Chryseolinea lacunae</name>
    <dbReference type="NCBI Taxonomy" id="2801331"/>
    <lineage>
        <taxon>Bacteria</taxon>
        <taxon>Pseudomonadati</taxon>
        <taxon>Bacteroidota</taxon>
        <taxon>Cytophagia</taxon>
        <taxon>Cytophagales</taxon>
        <taxon>Fulvivirgaceae</taxon>
        <taxon>Chryseolinea</taxon>
    </lineage>
</organism>
<keyword evidence="3" id="KW-1185">Reference proteome</keyword>
<gene>
    <name evidence="2" type="ORF">JI741_24520</name>
</gene>
<sequence>MMQPKSFLKFIVLTLPLFATAVPSWGQVVKKIILTSQMVDEPPTKEGRRPLYALEFKKDENGDFVASTMHKDKKEIALRETAMLTKDSVARVLQWKTAGKNLFTPDELGLDYNTLKTAAKASRYDLNFELPRDFVIRIDSFNFCFPYKTTYTISIGGITLAMQVLYESGPPLELILNSYDTDTNKSNLINYFICSTLFRNHLPSEFPHNNFLSEYESIEMVLYYQKTIECEGFYYKEFIDQHPTMTAKEKRMKANWDFGVYLKQRKRKK</sequence>
<dbReference type="EMBL" id="JAERRB010000011">
    <property type="protein sequence ID" value="MBL0744420.1"/>
    <property type="molecule type" value="Genomic_DNA"/>
</dbReference>
<feature type="chain" id="PRO_5045796706" description="Plasminogen-binding protein PgbA N-terminal domain-containing protein" evidence="1">
    <location>
        <begin position="22"/>
        <end position="269"/>
    </location>
</feature>
<evidence type="ECO:0000256" key="1">
    <source>
        <dbReference type="SAM" id="SignalP"/>
    </source>
</evidence>
<proteinExistence type="predicted"/>
<protein>
    <recommendedName>
        <fullName evidence="4">Plasminogen-binding protein PgbA N-terminal domain-containing protein</fullName>
    </recommendedName>
</protein>
<dbReference type="Proteomes" id="UP000613030">
    <property type="component" value="Unassembled WGS sequence"/>
</dbReference>
<evidence type="ECO:0000313" key="2">
    <source>
        <dbReference type="EMBL" id="MBL0744420.1"/>
    </source>
</evidence>
<dbReference type="RefSeq" id="WP_202014076.1">
    <property type="nucleotide sequence ID" value="NZ_JAERRB010000011.1"/>
</dbReference>
<reference evidence="2 3" key="1">
    <citation type="submission" date="2021-01" db="EMBL/GenBank/DDBJ databases">
        <title>Chryseolinea sp. Jin1 Genome sequencing and assembly.</title>
        <authorList>
            <person name="Kim I."/>
        </authorList>
    </citation>
    <scope>NUCLEOTIDE SEQUENCE [LARGE SCALE GENOMIC DNA]</scope>
    <source>
        <strain evidence="2 3">Jin1</strain>
    </source>
</reference>
<feature type="signal peptide" evidence="1">
    <location>
        <begin position="1"/>
        <end position="21"/>
    </location>
</feature>
<accession>A0ABS1KY99</accession>